<dbReference type="GO" id="GO:0016747">
    <property type="term" value="F:acyltransferase activity, transferring groups other than amino-acyl groups"/>
    <property type="evidence" value="ECO:0007669"/>
    <property type="project" value="InterPro"/>
</dbReference>
<sequence>MDIIEKENAFELCSDTGETLGAVEFVEKGDKIVITHTRVNEELRSQGFAAQLILKTIEKAKANNLEVGATCSYAKHYLETMDKQG</sequence>
<keyword evidence="3" id="KW-0614">Plasmid</keyword>
<dbReference type="SUPFAM" id="SSF55729">
    <property type="entry name" value="Acyl-CoA N-acyltransferases (Nat)"/>
    <property type="match status" value="1"/>
</dbReference>
<dbReference type="InterPro" id="IPR031165">
    <property type="entry name" value="GNAT_YJDJ"/>
</dbReference>
<proteinExistence type="predicted"/>
<evidence type="ECO:0000259" key="2">
    <source>
        <dbReference type="PROSITE" id="PS51729"/>
    </source>
</evidence>
<name>A0A0D6E0D5_9LACT</name>
<dbReference type="Proteomes" id="UP000033166">
    <property type="component" value="Plasmid II"/>
</dbReference>
<dbReference type="PANTHER" id="PTHR31435:SF10">
    <property type="entry name" value="BSR4717 PROTEIN"/>
    <property type="match status" value="1"/>
</dbReference>
<evidence type="ECO:0000259" key="1">
    <source>
        <dbReference type="PROSITE" id="PS51186"/>
    </source>
</evidence>
<dbReference type="Gene3D" id="3.40.630.30">
    <property type="match status" value="1"/>
</dbReference>
<dbReference type="InterPro" id="IPR000182">
    <property type="entry name" value="GNAT_dom"/>
</dbReference>
<organism evidence="3 4">
    <name type="scientific">Pseudolactococcus piscium MKFS47</name>
    <dbReference type="NCBI Taxonomy" id="297352"/>
    <lineage>
        <taxon>Bacteria</taxon>
        <taxon>Bacillati</taxon>
        <taxon>Bacillota</taxon>
        <taxon>Bacilli</taxon>
        <taxon>Lactobacillales</taxon>
        <taxon>Streptococcaceae</taxon>
        <taxon>Pseudolactococcus</taxon>
    </lineage>
</organism>
<dbReference type="PROSITE" id="PS51729">
    <property type="entry name" value="GNAT_YJDJ"/>
    <property type="match status" value="1"/>
</dbReference>
<dbReference type="Pfam" id="PF14542">
    <property type="entry name" value="Acetyltransf_CG"/>
    <property type="match status" value="1"/>
</dbReference>
<dbReference type="KEGG" id="lpk:LACPI_2347"/>
<geneLocation type="plasmid" evidence="3 4">
    <name>II</name>
</geneLocation>
<gene>
    <name evidence="3" type="ORF">LACPI_2347</name>
</gene>
<dbReference type="PANTHER" id="PTHR31435">
    <property type="entry name" value="PROTEIN NATD1"/>
    <property type="match status" value="1"/>
</dbReference>
<accession>A0A0D6E0D5</accession>
<dbReference type="HOGENOM" id="CLU_132888_2_2_9"/>
<feature type="domain" description="N-acetyltransferase" evidence="1">
    <location>
        <begin position="1"/>
        <end position="85"/>
    </location>
</feature>
<dbReference type="PROSITE" id="PS51186">
    <property type="entry name" value="GNAT"/>
    <property type="match status" value="1"/>
</dbReference>
<feature type="domain" description="N-acetyltransferase" evidence="2">
    <location>
        <begin position="2"/>
        <end position="85"/>
    </location>
</feature>
<evidence type="ECO:0000313" key="4">
    <source>
        <dbReference type="Proteomes" id="UP000033166"/>
    </source>
</evidence>
<dbReference type="InterPro" id="IPR016181">
    <property type="entry name" value="Acyl_CoA_acyltransferase"/>
</dbReference>
<dbReference type="AlphaFoldDB" id="A0A0D6E0D5"/>
<dbReference type="RefSeq" id="WP_047916737.1">
    <property type="nucleotide sequence ID" value="NZ_LN774770.1"/>
</dbReference>
<keyword evidence="3" id="KW-0808">Transferase</keyword>
<reference evidence="4" key="1">
    <citation type="submission" date="2015-01" db="EMBL/GenBank/DDBJ databases">
        <authorList>
            <person name="Andreevskaya M."/>
        </authorList>
    </citation>
    <scope>NUCLEOTIDE SEQUENCE [LARGE SCALE GENOMIC DNA]</scope>
    <source>
        <strain evidence="4">MKFS47</strain>
        <plasmid evidence="4">II</plasmid>
    </source>
</reference>
<protein>
    <submittedName>
        <fullName evidence="3">GNAT family acetyltransferase</fullName>
    </submittedName>
</protein>
<evidence type="ECO:0000313" key="3">
    <source>
        <dbReference type="EMBL" id="CEN29547.1"/>
    </source>
</evidence>
<dbReference type="EMBL" id="LN774770">
    <property type="protein sequence ID" value="CEN29547.1"/>
    <property type="molecule type" value="Genomic_DNA"/>
</dbReference>
<dbReference type="InterPro" id="IPR045057">
    <property type="entry name" value="Gcn5-rel_NAT"/>
</dbReference>